<dbReference type="RefSeq" id="WP_103933427.1">
    <property type="nucleotide sequence ID" value="NZ_FNVA01000004.1"/>
</dbReference>
<gene>
    <name evidence="9" type="primary">gmk</name>
    <name evidence="11" type="ORF">SAMN05421819_2529</name>
</gene>
<dbReference type="SMART" id="SM00072">
    <property type="entry name" value="GuKc"/>
    <property type="match status" value="1"/>
</dbReference>
<comment type="function">
    <text evidence="9">Essential for recycling GMP and indirectly, cGMP.</text>
</comment>
<comment type="catalytic activity">
    <reaction evidence="9">
        <text>GMP + ATP = GDP + ADP</text>
        <dbReference type="Rhea" id="RHEA:20780"/>
        <dbReference type="ChEBI" id="CHEBI:30616"/>
        <dbReference type="ChEBI" id="CHEBI:58115"/>
        <dbReference type="ChEBI" id="CHEBI:58189"/>
        <dbReference type="ChEBI" id="CHEBI:456216"/>
        <dbReference type="EC" id="2.7.4.8"/>
    </reaction>
</comment>
<dbReference type="PROSITE" id="PS00856">
    <property type="entry name" value="GUANYLATE_KINASE_1"/>
    <property type="match status" value="1"/>
</dbReference>
<keyword evidence="5 9" id="KW-0547">Nucleotide-binding</keyword>
<evidence type="ECO:0000256" key="6">
    <source>
        <dbReference type="ARBA" id="ARBA00022777"/>
    </source>
</evidence>
<proteinExistence type="inferred from homology"/>
<dbReference type="GO" id="GO:0005524">
    <property type="term" value="F:ATP binding"/>
    <property type="evidence" value="ECO:0007669"/>
    <property type="project" value="UniProtKB-UniRule"/>
</dbReference>
<feature type="domain" description="Guanylate kinase-like" evidence="10">
    <location>
        <begin position="3"/>
        <end position="186"/>
    </location>
</feature>
<dbReference type="Pfam" id="PF00625">
    <property type="entry name" value="Guanylate_kin"/>
    <property type="match status" value="1"/>
</dbReference>
<dbReference type="HAMAP" id="MF_00328">
    <property type="entry name" value="Guanylate_kinase"/>
    <property type="match status" value="1"/>
</dbReference>
<dbReference type="OrthoDB" id="9808150at2"/>
<dbReference type="SUPFAM" id="SSF52540">
    <property type="entry name" value="P-loop containing nucleoside triphosphate hydrolases"/>
    <property type="match status" value="1"/>
</dbReference>
<keyword evidence="7 9" id="KW-0067">ATP-binding</keyword>
<feature type="binding site" evidence="9">
    <location>
        <begin position="10"/>
        <end position="17"/>
    </location>
    <ligand>
        <name>ATP</name>
        <dbReference type="ChEBI" id="CHEBI:30616"/>
    </ligand>
</feature>
<dbReference type="PANTHER" id="PTHR23117">
    <property type="entry name" value="GUANYLATE KINASE-RELATED"/>
    <property type="match status" value="1"/>
</dbReference>
<dbReference type="Proteomes" id="UP000236728">
    <property type="component" value="Unassembled WGS sequence"/>
</dbReference>
<evidence type="ECO:0000256" key="1">
    <source>
        <dbReference type="ARBA" id="ARBA00005790"/>
    </source>
</evidence>
<dbReference type="NCBIfam" id="TIGR03263">
    <property type="entry name" value="guanyl_kin"/>
    <property type="match status" value="1"/>
</dbReference>
<dbReference type="InterPro" id="IPR008145">
    <property type="entry name" value="GK/Ca_channel_bsu"/>
</dbReference>
<dbReference type="FunFam" id="3.30.63.10:FF:000002">
    <property type="entry name" value="Guanylate kinase 1"/>
    <property type="match status" value="1"/>
</dbReference>
<comment type="subcellular location">
    <subcellularLocation>
        <location evidence="9">Cytoplasm</location>
    </subcellularLocation>
</comment>
<reference evidence="11 12" key="1">
    <citation type="submission" date="2016-10" db="EMBL/GenBank/DDBJ databases">
        <authorList>
            <person name="de Groot N.N."/>
        </authorList>
    </citation>
    <scope>NUCLEOTIDE SEQUENCE [LARGE SCALE GENOMIC DNA]</scope>
    <source>
        <strain evidence="11 12">DSM 22489</strain>
    </source>
</reference>
<accession>A0A1H5Z8P8</accession>
<evidence type="ECO:0000313" key="12">
    <source>
        <dbReference type="Proteomes" id="UP000236728"/>
    </source>
</evidence>
<sequence>MAGLLFIISAPSGSGKSTLVSEVRRLVSGLEFSVSYTTRAPRGSEEDGKEYHFITRERFEQMIAADEFLEWAQVFGKDYYGTARAALTHAGEQGHDLLLDIDVQGALQVMEKMPEAVSIFILPPSPQVLELRLRNRSQAEGVTEEEVIERRLNQARTELSRIERYRYALVNDVLDQAASEMRSIVLTSRNEASEEEEQLSLACKTSAGSPRLASSLASFGVSLGD</sequence>
<evidence type="ECO:0000256" key="8">
    <source>
        <dbReference type="ARBA" id="ARBA00030128"/>
    </source>
</evidence>
<keyword evidence="6 9" id="KW-0418">Kinase</keyword>
<evidence type="ECO:0000256" key="7">
    <source>
        <dbReference type="ARBA" id="ARBA00022840"/>
    </source>
</evidence>
<dbReference type="CDD" id="cd00071">
    <property type="entry name" value="GMPK"/>
    <property type="match status" value="1"/>
</dbReference>
<organism evidence="11 12">
    <name type="scientific">Bryocella elongata</name>
    <dbReference type="NCBI Taxonomy" id="863522"/>
    <lineage>
        <taxon>Bacteria</taxon>
        <taxon>Pseudomonadati</taxon>
        <taxon>Acidobacteriota</taxon>
        <taxon>Terriglobia</taxon>
        <taxon>Terriglobales</taxon>
        <taxon>Acidobacteriaceae</taxon>
        <taxon>Bryocella</taxon>
    </lineage>
</organism>
<dbReference type="GO" id="GO:0004385">
    <property type="term" value="F:GMP kinase activity"/>
    <property type="evidence" value="ECO:0007669"/>
    <property type="project" value="UniProtKB-UniRule"/>
</dbReference>
<evidence type="ECO:0000256" key="3">
    <source>
        <dbReference type="ARBA" id="ARBA00016296"/>
    </source>
</evidence>
<dbReference type="EC" id="2.7.4.8" evidence="2 9"/>
<evidence type="ECO:0000256" key="5">
    <source>
        <dbReference type="ARBA" id="ARBA00022741"/>
    </source>
</evidence>
<dbReference type="GO" id="GO:0005829">
    <property type="term" value="C:cytosol"/>
    <property type="evidence" value="ECO:0007669"/>
    <property type="project" value="TreeGrafter"/>
</dbReference>
<dbReference type="InterPro" id="IPR017665">
    <property type="entry name" value="Guanylate_kinase"/>
</dbReference>
<evidence type="ECO:0000313" key="11">
    <source>
        <dbReference type="EMBL" id="SEG32899.1"/>
    </source>
</evidence>
<dbReference type="Gene3D" id="3.40.50.300">
    <property type="entry name" value="P-loop containing nucleotide triphosphate hydrolases"/>
    <property type="match status" value="1"/>
</dbReference>
<keyword evidence="12" id="KW-1185">Reference proteome</keyword>
<dbReference type="InterPro" id="IPR027417">
    <property type="entry name" value="P-loop_NTPase"/>
</dbReference>
<dbReference type="PROSITE" id="PS50052">
    <property type="entry name" value="GUANYLATE_KINASE_2"/>
    <property type="match status" value="1"/>
</dbReference>
<evidence type="ECO:0000256" key="9">
    <source>
        <dbReference type="HAMAP-Rule" id="MF_00328"/>
    </source>
</evidence>
<protein>
    <recommendedName>
        <fullName evidence="3 9">Guanylate kinase</fullName>
        <ecNumber evidence="2 9">2.7.4.8</ecNumber>
    </recommendedName>
    <alternativeName>
        <fullName evidence="8 9">GMP kinase</fullName>
    </alternativeName>
</protein>
<keyword evidence="4 9" id="KW-0808">Transferase</keyword>
<evidence type="ECO:0000259" key="10">
    <source>
        <dbReference type="PROSITE" id="PS50052"/>
    </source>
</evidence>
<keyword evidence="9" id="KW-0963">Cytoplasm</keyword>
<dbReference type="EMBL" id="FNVA01000004">
    <property type="protein sequence ID" value="SEG32899.1"/>
    <property type="molecule type" value="Genomic_DNA"/>
</dbReference>
<comment type="similarity">
    <text evidence="1 9">Belongs to the guanylate kinase family.</text>
</comment>
<dbReference type="PANTHER" id="PTHR23117:SF13">
    <property type="entry name" value="GUANYLATE KINASE"/>
    <property type="match status" value="1"/>
</dbReference>
<dbReference type="InterPro" id="IPR020590">
    <property type="entry name" value="Guanylate_kinase_CS"/>
</dbReference>
<dbReference type="AlphaFoldDB" id="A0A1H5Z8P8"/>
<dbReference type="InterPro" id="IPR008144">
    <property type="entry name" value="Guanylate_kin-like_dom"/>
</dbReference>
<dbReference type="Gene3D" id="3.30.63.10">
    <property type="entry name" value="Guanylate Kinase phosphate binding domain"/>
    <property type="match status" value="1"/>
</dbReference>
<evidence type="ECO:0000256" key="2">
    <source>
        <dbReference type="ARBA" id="ARBA00012961"/>
    </source>
</evidence>
<name>A0A1H5Z8P8_9BACT</name>
<evidence type="ECO:0000256" key="4">
    <source>
        <dbReference type="ARBA" id="ARBA00022679"/>
    </source>
</evidence>